<dbReference type="InterPro" id="IPR051679">
    <property type="entry name" value="DASS-Related_Transporters"/>
</dbReference>
<feature type="transmembrane region" description="Helical" evidence="7">
    <location>
        <begin position="531"/>
        <end position="549"/>
    </location>
</feature>
<dbReference type="Pfam" id="PF03600">
    <property type="entry name" value="CitMHS"/>
    <property type="match status" value="1"/>
</dbReference>
<dbReference type="EMBL" id="LAXI01000005">
    <property type="protein sequence ID" value="KRS17931.1"/>
    <property type="molecule type" value="Genomic_DNA"/>
</dbReference>
<feature type="transmembrane region" description="Helical" evidence="7">
    <location>
        <begin position="401"/>
        <end position="433"/>
    </location>
</feature>
<evidence type="ECO:0000313" key="9">
    <source>
        <dbReference type="EMBL" id="KRS17931.1"/>
    </source>
</evidence>
<reference evidence="9 11" key="1">
    <citation type="submission" date="2015-04" db="EMBL/GenBank/DDBJ databases">
        <title>The draft genome sequence of Roseovarius indicus B108T.</title>
        <authorList>
            <person name="Li G."/>
            <person name="Lai Q."/>
            <person name="Shao Z."/>
            <person name="Yan P."/>
        </authorList>
    </citation>
    <scope>NUCLEOTIDE SEQUENCE [LARGE SCALE GENOMIC DNA]</scope>
    <source>
        <strain evidence="9 11">B108</strain>
    </source>
</reference>
<evidence type="ECO:0000313" key="12">
    <source>
        <dbReference type="Proteomes" id="UP000325785"/>
    </source>
</evidence>
<evidence type="ECO:0000313" key="10">
    <source>
        <dbReference type="EMBL" id="QEW27254.1"/>
    </source>
</evidence>
<gene>
    <name evidence="10" type="primary">sdcS</name>
    <name evidence="10" type="ORF">RIdsm_03066</name>
    <name evidence="9" type="ORF">XM52_10245</name>
</gene>
<dbReference type="InterPro" id="IPR006037">
    <property type="entry name" value="RCK_C"/>
</dbReference>
<dbReference type="Proteomes" id="UP000051401">
    <property type="component" value="Unassembled WGS sequence"/>
</dbReference>
<organism evidence="9 11">
    <name type="scientific">Roseovarius indicus</name>
    <dbReference type="NCBI Taxonomy" id="540747"/>
    <lineage>
        <taxon>Bacteria</taxon>
        <taxon>Pseudomonadati</taxon>
        <taxon>Pseudomonadota</taxon>
        <taxon>Alphaproteobacteria</taxon>
        <taxon>Rhodobacterales</taxon>
        <taxon>Roseobacteraceae</taxon>
        <taxon>Roseovarius</taxon>
    </lineage>
</organism>
<dbReference type="STRING" id="540747.SAMN04488031_101279"/>
<comment type="subcellular location">
    <subcellularLocation>
        <location evidence="1">Membrane</location>
        <topology evidence="1">Multi-pass membrane protein</topology>
    </subcellularLocation>
</comment>
<accession>A0A0T5P9H9</accession>
<dbReference type="KEGG" id="rid:RIdsm_03066"/>
<evidence type="ECO:0000259" key="8">
    <source>
        <dbReference type="PROSITE" id="PS51202"/>
    </source>
</evidence>
<reference evidence="10 12" key="2">
    <citation type="submission" date="2018-08" db="EMBL/GenBank/DDBJ databases">
        <title>Genetic Globetrotter - A new plasmid hitch-hiking vast phylogenetic and geographic distances.</title>
        <authorList>
            <person name="Vollmers J."/>
            <person name="Petersen J."/>
        </authorList>
    </citation>
    <scope>NUCLEOTIDE SEQUENCE [LARGE SCALE GENOMIC DNA]</scope>
    <source>
        <strain evidence="10 12">DSM 26383</strain>
    </source>
</reference>
<feature type="transmembrane region" description="Helical" evidence="7">
    <location>
        <begin position="140"/>
        <end position="160"/>
    </location>
</feature>
<evidence type="ECO:0000256" key="2">
    <source>
        <dbReference type="ARBA" id="ARBA00022448"/>
    </source>
</evidence>
<feature type="transmembrane region" description="Helical" evidence="7">
    <location>
        <begin position="445"/>
        <end position="461"/>
    </location>
</feature>
<dbReference type="GO" id="GO:0006813">
    <property type="term" value="P:potassium ion transport"/>
    <property type="evidence" value="ECO:0007669"/>
    <property type="project" value="InterPro"/>
</dbReference>
<evidence type="ECO:0000256" key="7">
    <source>
        <dbReference type="SAM" id="Phobius"/>
    </source>
</evidence>
<proteinExistence type="predicted"/>
<feature type="domain" description="RCK C-terminal" evidence="8">
    <location>
        <begin position="299"/>
        <end position="383"/>
    </location>
</feature>
<name>A0A0T5P9H9_9RHOB</name>
<evidence type="ECO:0000256" key="4">
    <source>
        <dbReference type="ARBA" id="ARBA00022737"/>
    </source>
</evidence>
<sequence length="591" mass="62556">MPYDQLFVLLLLALVFAGFLFELYPPEVTALSASAVLLATGILGTDDFLNVFSSGAPITIAMMFIISAALERTGVLTLLGDVLQKQARGSMSRAVLIMMAAAIAASAFMNNTPVVVLLTPVMISVAASVGAAPSKVLIPLSYAAIFGGTLTLIGTSTNILMSDVALAAGQPRITMFEMTLPGLFLAGAGMIYMVIAGRYLLPNRASLSSVLGQERKRKFLARLLIPAGSAHIGKALADLPFNTSQSRILDVIRGERSQRARLSSLTLEAGDRVVIKTDAGELLGLKEDGSVAFNEMHDTGFEPVTAESTMMMEGSIGPKSMLRGRMLGDLRLRRTYGIYVLAVHRDDRNITESTETLRLRFADTLLLEGPAEGLQRLVADGGIVNLSTPSERPVRRGKAPIAIATILGVMVLAAFGLMPIAGLAVIGASVVMLTGCVDPEEAFDAIDWRILFLIFGMLGLSQGLDNTGAAETVVAFIVGLTGGFGPLAALAAVYLFTSLLTEMISNNAVAVLVGPIVIGMAVQLGYDPRPFIMAVMFAASASFATPIGYQTNTFVYGAGGYRFRDFVIVGLPLNLLFAVVAVLVIPLFFPF</sequence>
<keyword evidence="11" id="KW-1185">Reference proteome</keyword>
<feature type="transmembrane region" description="Helical" evidence="7">
    <location>
        <begin position="49"/>
        <end position="70"/>
    </location>
</feature>
<dbReference type="SUPFAM" id="SSF116726">
    <property type="entry name" value="TrkA C-terminal domain-like"/>
    <property type="match status" value="2"/>
</dbReference>
<dbReference type="InterPro" id="IPR036721">
    <property type="entry name" value="RCK_C_sf"/>
</dbReference>
<evidence type="ECO:0000256" key="6">
    <source>
        <dbReference type="ARBA" id="ARBA00023136"/>
    </source>
</evidence>
<dbReference type="GO" id="GO:0016787">
    <property type="term" value="F:hydrolase activity"/>
    <property type="evidence" value="ECO:0007669"/>
    <property type="project" value="UniProtKB-KW"/>
</dbReference>
<feature type="domain" description="RCK C-terminal" evidence="8">
    <location>
        <begin position="208"/>
        <end position="291"/>
    </location>
</feature>
<evidence type="ECO:0000256" key="3">
    <source>
        <dbReference type="ARBA" id="ARBA00022692"/>
    </source>
</evidence>
<protein>
    <submittedName>
        <fullName evidence="10">Na(+)/dicarboxylate symporter</fullName>
    </submittedName>
    <submittedName>
        <fullName evidence="9">dATP pyrophosphohydrolase</fullName>
    </submittedName>
</protein>
<dbReference type="GO" id="GO:0005886">
    <property type="term" value="C:plasma membrane"/>
    <property type="evidence" value="ECO:0007669"/>
    <property type="project" value="TreeGrafter"/>
</dbReference>
<feature type="transmembrane region" description="Helical" evidence="7">
    <location>
        <begin position="508"/>
        <end position="526"/>
    </location>
</feature>
<dbReference type="Gene3D" id="3.30.70.1450">
    <property type="entry name" value="Regulator of K+ conductance, C-terminal domain"/>
    <property type="match status" value="2"/>
</dbReference>
<keyword evidence="6 7" id="KW-0472">Membrane</keyword>
<feature type="transmembrane region" description="Helical" evidence="7">
    <location>
        <begin position="180"/>
        <end position="201"/>
    </location>
</feature>
<dbReference type="PATRIC" id="fig|540747.5.peg.4975"/>
<dbReference type="GO" id="GO:0008324">
    <property type="term" value="F:monoatomic cation transmembrane transporter activity"/>
    <property type="evidence" value="ECO:0007669"/>
    <property type="project" value="InterPro"/>
</dbReference>
<dbReference type="RefSeq" id="WP_057815922.1">
    <property type="nucleotide sequence ID" value="NZ_CP031598.1"/>
</dbReference>
<evidence type="ECO:0000256" key="1">
    <source>
        <dbReference type="ARBA" id="ARBA00004141"/>
    </source>
</evidence>
<evidence type="ECO:0000256" key="5">
    <source>
        <dbReference type="ARBA" id="ARBA00022989"/>
    </source>
</evidence>
<keyword evidence="4" id="KW-0677">Repeat</keyword>
<dbReference type="PANTHER" id="PTHR43652">
    <property type="entry name" value="BASIC AMINO ACID ANTIPORTER YFCC-RELATED"/>
    <property type="match status" value="1"/>
</dbReference>
<keyword evidence="5 7" id="KW-1133">Transmembrane helix</keyword>
<feature type="transmembrane region" description="Helical" evidence="7">
    <location>
        <begin position="569"/>
        <end position="589"/>
    </location>
</feature>
<keyword evidence="3 7" id="KW-0812">Transmembrane</keyword>
<dbReference type="EMBL" id="CP031598">
    <property type="protein sequence ID" value="QEW27254.1"/>
    <property type="molecule type" value="Genomic_DNA"/>
</dbReference>
<keyword evidence="2" id="KW-0813">Transport</keyword>
<dbReference type="Proteomes" id="UP000325785">
    <property type="component" value="Chromosome"/>
</dbReference>
<dbReference type="AlphaFoldDB" id="A0A0T5P9H9"/>
<dbReference type="PANTHER" id="PTHR43652:SF2">
    <property type="entry name" value="BASIC AMINO ACID ANTIPORTER YFCC-RELATED"/>
    <property type="match status" value="1"/>
</dbReference>
<dbReference type="PROSITE" id="PS51202">
    <property type="entry name" value="RCK_C"/>
    <property type="match status" value="2"/>
</dbReference>
<dbReference type="OrthoDB" id="9809303at2"/>
<dbReference type="InterPro" id="IPR004680">
    <property type="entry name" value="Cit_transptr-like_dom"/>
</dbReference>
<keyword evidence="9" id="KW-0378">Hydrolase</keyword>
<dbReference type="Pfam" id="PF02080">
    <property type="entry name" value="TrkA_C"/>
    <property type="match status" value="2"/>
</dbReference>
<feature type="transmembrane region" description="Helical" evidence="7">
    <location>
        <begin position="473"/>
        <end position="496"/>
    </location>
</feature>
<evidence type="ECO:0000313" key="11">
    <source>
        <dbReference type="Proteomes" id="UP000051401"/>
    </source>
</evidence>